<keyword evidence="11" id="KW-1185">Reference proteome</keyword>
<name>A0ABT9EMJ5_9SPHN</name>
<comment type="similarity">
    <text evidence="3">Belongs to the flagella basal body rod proteins family.</text>
</comment>
<dbReference type="Pfam" id="PF06429">
    <property type="entry name" value="Flg_bbr_C"/>
    <property type="match status" value="1"/>
</dbReference>
<accession>A0ABT9EMJ5</accession>
<dbReference type="EMBL" id="JAUUDS010000007">
    <property type="protein sequence ID" value="MDP1028184.1"/>
    <property type="molecule type" value="Genomic_DNA"/>
</dbReference>
<dbReference type="RefSeq" id="WP_305173894.1">
    <property type="nucleotide sequence ID" value="NZ_JAUUDS010000007.1"/>
</dbReference>
<evidence type="ECO:0000313" key="10">
    <source>
        <dbReference type="EMBL" id="MDP1028184.1"/>
    </source>
</evidence>
<gene>
    <name evidence="10" type="primary">flgK</name>
    <name evidence="10" type="ORF">Q5H91_13250</name>
</gene>
<keyword evidence="6" id="KW-0975">Bacterial flagellum</keyword>
<sequence length="444" mass="45117">MSDLLSIGASGVRAYQTALNVVGENIANVGVAGYTRRTTTMTEVAAGVGAVEKQVAGNGVAMTGIGRSTDAYASAAVRSAGADLARTEASATWLERIEQSLTGNQLTTRVTGFFTSATALAAEPTSTALRTGMLSAAQSAAIAFKATGQSFDQMATDLDTAGKQAADTLNSLSTSLLRVNDGLGRTTPNTAAAAQLADQRDSILEQMSAITDIGVSMDQLGRATVTSGGAALVARDVASTVNYARTGANVALTVVGAGATSSVITPNGGALAGIVEAAERIASARSTLDQVATDFVTQINAAQATGEDLTGTAGTDIFAASATNPTDFSVIPTDGSKIAASLPGKGVRNGGNLTAFEEARFDGAFEAKLTAAVNDNATAYKQKSVIADAQTAIRNGASTALTSKTGVNIDSEAIDLMRFQQAYQASSRVIQAARDTFQSILEIR</sequence>
<dbReference type="Pfam" id="PF00460">
    <property type="entry name" value="Flg_bb_rod"/>
    <property type="match status" value="1"/>
</dbReference>
<comment type="caution">
    <text evidence="10">The sequence shown here is derived from an EMBL/GenBank/DDBJ whole genome shotgun (WGS) entry which is preliminary data.</text>
</comment>
<feature type="domain" description="Flagellar basal body rod protein N-terminal" evidence="7">
    <location>
        <begin position="7"/>
        <end position="35"/>
    </location>
</feature>
<proteinExistence type="inferred from homology"/>
<evidence type="ECO:0000256" key="5">
    <source>
        <dbReference type="ARBA" id="ARBA00022525"/>
    </source>
</evidence>
<organism evidence="10 11">
    <name type="scientific">Sphingomonas aurea</name>
    <dbReference type="NCBI Taxonomy" id="3063994"/>
    <lineage>
        <taxon>Bacteria</taxon>
        <taxon>Pseudomonadati</taxon>
        <taxon>Pseudomonadota</taxon>
        <taxon>Alphaproteobacteria</taxon>
        <taxon>Sphingomonadales</taxon>
        <taxon>Sphingomonadaceae</taxon>
        <taxon>Sphingomonas</taxon>
    </lineage>
</organism>
<evidence type="ECO:0000259" key="9">
    <source>
        <dbReference type="Pfam" id="PF22638"/>
    </source>
</evidence>
<dbReference type="SUPFAM" id="SSF64518">
    <property type="entry name" value="Phase 1 flagellin"/>
    <property type="match status" value="1"/>
</dbReference>
<protein>
    <recommendedName>
        <fullName evidence="4">Flagellar hook-associated protein 1</fullName>
    </recommendedName>
</protein>
<feature type="domain" description="Flagellar hook-associated protein FlgK helical" evidence="9">
    <location>
        <begin position="97"/>
        <end position="318"/>
    </location>
</feature>
<feature type="domain" description="Flagellar basal-body/hook protein C-terminal" evidence="8">
    <location>
        <begin position="404"/>
        <end position="442"/>
    </location>
</feature>
<dbReference type="InterPro" id="IPR001444">
    <property type="entry name" value="Flag_bb_rod_N"/>
</dbReference>
<dbReference type="InterPro" id="IPR053927">
    <property type="entry name" value="FlgK_helical"/>
</dbReference>
<evidence type="ECO:0000256" key="1">
    <source>
        <dbReference type="ARBA" id="ARBA00004117"/>
    </source>
</evidence>
<keyword evidence="10" id="KW-0282">Flagellum</keyword>
<keyword evidence="5" id="KW-0964">Secreted</keyword>
<evidence type="ECO:0000256" key="4">
    <source>
        <dbReference type="ARBA" id="ARBA00016244"/>
    </source>
</evidence>
<evidence type="ECO:0000313" key="11">
    <source>
        <dbReference type="Proteomes" id="UP001230685"/>
    </source>
</evidence>
<evidence type="ECO:0000259" key="8">
    <source>
        <dbReference type="Pfam" id="PF06429"/>
    </source>
</evidence>
<dbReference type="InterPro" id="IPR002371">
    <property type="entry name" value="FlgK"/>
</dbReference>
<reference evidence="10 11" key="1">
    <citation type="submission" date="2023-07" db="EMBL/GenBank/DDBJ databases">
        <authorList>
            <person name="Kim M.K."/>
        </authorList>
    </citation>
    <scope>NUCLEOTIDE SEQUENCE [LARGE SCALE GENOMIC DNA]</scope>
    <source>
        <strain evidence="10 11">KR1UV-12</strain>
    </source>
</reference>
<evidence type="ECO:0000259" key="7">
    <source>
        <dbReference type="Pfam" id="PF00460"/>
    </source>
</evidence>
<keyword evidence="10" id="KW-0969">Cilium</keyword>
<dbReference type="NCBIfam" id="TIGR02492">
    <property type="entry name" value="flgK_ends"/>
    <property type="match status" value="1"/>
</dbReference>
<dbReference type="Proteomes" id="UP001230685">
    <property type="component" value="Unassembled WGS sequence"/>
</dbReference>
<dbReference type="PANTHER" id="PTHR30033">
    <property type="entry name" value="FLAGELLAR HOOK-ASSOCIATED PROTEIN 1"/>
    <property type="match status" value="1"/>
</dbReference>
<comment type="subcellular location">
    <subcellularLocation>
        <location evidence="1">Bacterial flagellum basal body</location>
    </subcellularLocation>
    <subcellularLocation>
        <location evidence="2">Secreted</location>
    </subcellularLocation>
</comment>
<evidence type="ECO:0000256" key="2">
    <source>
        <dbReference type="ARBA" id="ARBA00004613"/>
    </source>
</evidence>
<evidence type="ECO:0000256" key="3">
    <source>
        <dbReference type="ARBA" id="ARBA00009677"/>
    </source>
</evidence>
<evidence type="ECO:0000256" key="6">
    <source>
        <dbReference type="ARBA" id="ARBA00023143"/>
    </source>
</evidence>
<dbReference type="Pfam" id="PF22638">
    <property type="entry name" value="FlgK_D1"/>
    <property type="match status" value="1"/>
</dbReference>
<dbReference type="InterPro" id="IPR010930">
    <property type="entry name" value="Flg_bb/hook_C_dom"/>
</dbReference>
<keyword evidence="10" id="KW-0966">Cell projection</keyword>